<evidence type="ECO:0000313" key="2">
    <source>
        <dbReference type="Proteomes" id="UP001054837"/>
    </source>
</evidence>
<comment type="caution">
    <text evidence="1">The sequence shown here is derived from an EMBL/GenBank/DDBJ whole genome shotgun (WGS) entry which is preliminary data.</text>
</comment>
<name>A0AAV4R4Z8_9ARAC</name>
<accession>A0AAV4R4Z8</accession>
<dbReference type="Proteomes" id="UP001054837">
    <property type="component" value="Unassembled WGS sequence"/>
</dbReference>
<reference evidence="1 2" key="1">
    <citation type="submission" date="2021-06" db="EMBL/GenBank/DDBJ databases">
        <title>Caerostris darwini draft genome.</title>
        <authorList>
            <person name="Kono N."/>
            <person name="Arakawa K."/>
        </authorList>
    </citation>
    <scope>NUCLEOTIDE SEQUENCE [LARGE SCALE GENOMIC DNA]</scope>
</reference>
<gene>
    <name evidence="1" type="primary">AVEN_42641_1</name>
    <name evidence="1" type="ORF">CDAR_219201</name>
</gene>
<proteinExistence type="predicted"/>
<sequence length="358" mass="39820">MAHNGQVVRRRVVGPDYMERLNRIAEFVEAELGPGNNPRPRPNDRAWRIQRRATIRKLDELRGKLDNICVAANYVKAGGNTAELCGAVANIVGALMAFGNLPSGQTVLHVGNLVNNTGTFANKLSTLAESLLSAEFLREVETVLKKDQELSRPLQEWLQFSRDLDENIVGIFGCSLSSEKWGNVCRFFLEFSTLHVPLQSVDRTLELMKSQRYSLHIGTDVQLQKVMEFSQQLESSPELSEKLRKMCSVLSTTTSGMLTVITGNKLYNQLCGETSEEAVCSETHSFPTLRGGSRPERPTARQVSVHCAFQAIDALTSLLSLINVISIIREGKCRYSDALRELSDLLSSELRAMEAMDI</sequence>
<keyword evidence="2" id="KW-1185">Reference proteome</keyword>
<dbReference type="EMBL" id="BPLQ01005710">
    <property type="protein sequence ID" value="GIY16492.1"/>
    <property type="molecule type" value="Genomic_DNA"/>
</dbReference>
<evidence type="ECO:0000313" key="1">
    <source>
        <dbReference type="EMBL" id="GIY16492.1"/>
    </source>
</evidence>
<organism evidence="1 2">
    <name type="scientific">Caerostris darwini</name>
    <dbReference type="NCBI Taxonomy" id="1538125"/>
    <lineage>
        <taxon>Eukaryota</taxon>
        <taxon>Metazoa</taxon>
        <taxon>Ecdysozoa</taxon>
        <taxon>Arthropoda</taxon>
        <taxon>Chelicerata</taxon>
        <taxon>Arachnida</taxon>
        <taxon>Araneae</taxon>
        <taxon>Araneomorphae</taxon>
        <taxon>Entelegynae</taxon>
        <taxon>Araneoidea</taxon>
        <taxon>Araneidae</taxon>
        <taxon>Caerostris</taxon>
    </lineage>
</organism>
<dbReference type="AlphaFoldDB" id="A0AAV4R4Z8"/>
<protein>
    <submittedName>
        <fullName evidence="1">Uncharacterized protein</fullName>
    </submittedName>
</protein>